<keyword evidence="2" id="KW-1185">Reference proteome</keyword>
<dbReference type="RefSeq" id="WP_147893720.1">
    <property type="nucleotide sequence ID" value="NZ_BAAANR010000001.1"/>
</dbReference>
<protein>
    <submittedName>
        <fullName evidence="1">Uncharacterized protein</fullName>
    </submittedName>
</protein>
<name>A0A5C8I544_9MICO</name>
<dbReference type="Proteomes" id="UP000321034">
    <property type="component" value="Unassembled WGS sequence"/>
</dbReference>
<dbReference type="AlphaFoldDB" id="A0A5C8I544"/>
<gene>
    <name evidence="1" type="ORF">FVP77_06250</name>
</gene>
<dbReference type="GO" id="GO:0003677">
    <property type="term" value="F:DNA binding"/>
    <property type="evidence" value="ECO:0007669"/>
    <property type="project" value="InterPro"/>
</dbReference>
<organism evidence="1 2">
    <name type="scientific">Microbacterium hatanonis</name>
    <dbReference type="NCBI Taxonomy" id="404366"/>
    <lineage>
        <taxon>Bacteria</taxon>
        <taxon>Bacillati</taxon>
        <taxon>Actinomycetota</taxon>
        <taxon>Actinomycetes</taxon>
        <taxon>Micrococcales</taxon>
        <taxon>Microbacteriaceae</taxon>
        <taxon>Microbacterium</taxon>
    </lineage>
</organism>
<dbReference type="Gene3D" id="1.10.260.40">
    <property type="entry name" value="lambda repressor-like DNA-binding domains"/>
    <property type="match status" value="1"/>
</dbReference>
<comment type="caution">
    <text evidence="1">The sequence shown here is derived from an EMBL/GenBank/DDBJ whole genome shotgun (WGS) entry which is preliminary data.</text>
</comment>
<accession>A0A5C8I544</accession>
<reference evidence="1 2" key="1">
    <citation type="submission" date="2019-08" db="EMBL/GenBank/DDBJ databases">
        <authorList>
            <person name="Dong K."/>
        </authorList>
    </citation>
    <scope>NUCLEOTIDE SEQUENCE [LARGE SCALE GENOMIC DNA]</scope>
    <source>
        <strain evidence="1 2">JCM14558</strain>
    </source>
</reference>
<dbReference type="OrthoDB" id="3724431at2"/>
<evidence type="ECO:0000313" key="1">
    <source>
        <dbReference type="EMBL" id="TXK13035.1"/>
    </source>
</evidence>
<sequence length="147" mass="16317">MSAKESEEQQQSATELLANRLRTLMDVVEARTGEEVTFTAISDYLSGRGVTLSRSRWSYILNGHRRIDDVALLDALSDFFEMPHGYLRGEAGVPEPITAQLDLVRAMRAAKVRSFAARTLGDLSPETLSAITTYLDKEAERVRGPQS</sequence>
<dbReference type="InterPro" id="IPR010982">
    <property type="entry name" value="Lambda_DNA-bd_dom_sf"/>
</dbReference>
<proteinExistence type="predicted"/>
<evidence type="ECO:0000313" key="2">
    <source>
        <dbReference type="Proteomes" id="UP000321034"/>
    </source>
</evidence>
<dbReference type="EMBL" id="VRSV01000001">
    <property type="protein sequence ID" value="TXK13035.1"/>
    <property type="molecule type" value="Genomic_DNA"/>
</dbReference>